<comment type="caution">
    <text evidence="2">The sequence shown here is derived from an EMBL/GenBank/DDBJ whole genome shotgun (WGS) entry which is preliminary data.</text>
</comment>
<dbReference type="GeneID" id="92094801"/>
<evidence type="ECO:0000313" key="2">
    <source>
        <dbReference type="EMBL" id="KAK8048599.1"/>
    </source>
</evidence>
<accession>A0ABR1TPL5</accession>
<gene>
    <name evidence="2" type="ORF">PG994_010329</name>
</gene>
<proteinExistence type="predicted"/>
<dbReference type="Proteomes" id="UP001480595">
    <property type="component" value="Unassembled WGS sequence"/>
</dbReference>
<evidence type="ECO:0000256" key="1">
    <source>
        <dbReference type="SAM" id="MobiDB-lite"/>
    </source>
</evidence>
<reference evidence="2 3" key="1">
    <citation type="submission" date="2023-01" db="EMBL/GenBank/DDBJ databases">
        <title>Analysis of 21 Apiospora genomes using comparative genomics revels a genus with tremendous synthesis potential of carbohydrate active enzymes and secondary metabolites.</title>
        <authorList>
            <person name="Sorensen T."/>
        </authorList>
    </citation>
    <scope>NUCLEOTIDE SEQUENCE [LARGE SCALE GENOMIC DNA]</scope>
    <source>
        <strain evidence="2 3">CBS 135458</strain>
    </source>
</reference>
<feature type="region of interest" description="Disordered" evidence="1">
    <location>
        <begin position="207"/>
        <end position="239"/>
    </location>
</feature>
<keyword evidence="3" id="KW-1185">Reference proteome</keyword>
<protein>
    <submittedName>
        <fullName evidence="2">Uncharacterized protein</fullName>
    </submittedName>
</protein>
<dbReference type="EMBL" id="JAQQWL010000011">
    <property type="protein sequence ID" value="KAK8048599.1"/>
    <property type="molecule type" value="Genomic_DNA"/>
</dbReference>
<organism evidence="2 3">
    <name type="scientific">Apiospora phragmitis</name>
    <dbReference type="NCBI Taxonomy" id="2905665"/>
    <lineage>
        <taxon>Eukaryota</taxon>
        <taxon>Fungi</taxon>
        <taxon>Dikarya</taxon>
        <taxon>Ascomycota</taxon>
        <taxon>Pezizomycotina</taxon>
        <taxon>Sordariomycetes</taxon>
        <taxon>Xylariomycetidae</taxon>
        <taxon>Amphisphaeriales</taxon>
        <taxon>Apiosporaceae</taxon>
        <taxon>Apiospora</taxon>
    </lineage>
</organism>
<evidence type="ECO:0000313" key="3">
    <source>
        <dbReference type="Proteomes" id="UP001480595"/>
    </source>
</evidence>
<feature type="compositionally biased region" description="Low complexity" evidence="1">
    <location>
        <begin position="252"/>
        <end position="262"/>
    </location>
</feature>
<dbReference type="RefSeq" id="XP_066710848.1">
    <property type="nucleotide sequence ID" value="XM_066861738.1"/>
</dbReference>
<name>A0ABR1TPL5_9PEZI</name>
<sequence length="311" mass="34228">MHQTSPGTDFSAAPASPVRMSRFNQAVESTLVTMTIHADGWKEALWLWPAKCCCYSIYYPLRGLYLCARHAKRTPGEVGLAWRRRRVRTRKIRKSKPIIITQQQNLDDASKPASFLYLPLELRLKIYDLALGAPCLVEPHLGKPEWHPRPCLWRHGQRIRADDEVAGRGRGAVGVVRAARPFEAAAHLPRHVRRLAAPPVRGQYRLARRRRGGALLRPEREPRGPGARPARPHRPRRELPWVGVAAGAGAARAGGAQSAGAVPEPGAAESRRDCRRWTSRPAGGVLGLTAQGCAGAPPRQSPRVKAQGHGL</sequence>
<feature type="region of interest" description="Disordered" evidence="1">
    <location>
        <begin position="252"/>
        <end position="311"/>
    </location>
</feature>